<feature type="domain" description="tRNA-specific 2-thiouridylase MnmA-like C-terminal" evidence="10">
    <location>
        <begin position="322"/>
        <end position="394"/>
    </location>
</feature>
<feature type="site" description="Interaction with tRNA" evidence="9">
    <location>
        <position position="378"/>
    </location>
</feature>
<dbReference type="Gene3D" id="2.40.30.10">
    <property type="entry name" value="Translation factors"/>
    <property type="match status" value="1"/>
</dbReference>
<dbReference type="NCBIfam" id="NF001138">
    <property type="entry name" value="PRK00143.1"/>
    <property type="match status" value="1"/>
</dbReference>
<dbReference type="GO" id="GO:0002143">
    <property type="term" value="P:tRNA wobble position uridine thiolation"/>
    <property type="evidence" value="ECO:0007669"/>
    <property type="project" value="TreeGrafter"/>
</dbReference>
<evidence type="ECO:0000259" key="10">
    <source>
        <dbReference type="Pfam" id="PF20258"/>
    </source>
</evidence>
<evidence type="ECO:0000256" key="1">
    <source>
        <dbReference type="ARBA" id="ARBA00022555"/>
    </source>
</evidence>
<keyword evidence="15" id="KW-1185">Reference proteome</keyword>
<dbReference type="Proteomes" id="UP000237771">
    <property type="component" value="Unassembled WGS sequence"/>
</dbReference>
<evidence type="ECO:0000256" key="7">
    <source>
        <dbReference type="ARBA" id="ARBA00023157"/>
    </source>
</evidence>
<keyword evidence="3 9" id="KW-0819">tRNA processing</keyword>
<dbReference type="FunFam" id="3.40.50.620:FF:000115">
    <property type="entry name" value="tRNA-specific 2-thiouridylase MnmA"/>
    <property type="match status" value="1"/>
</dbReference>
<feature type="region of interest" description="Interaction with tRNA" evidence="9">
    <location>
        <begin position="150"/>
        <end position="152"/>
    </location>
</feature>
<dbReference type="EMBL" id="PVUB01000001">
    <property type="protein sequence ID" value="PRZ27906.1"/>
    <property type="molecule type" value="Genomic_DNA"/>
</dbReference>
<dbReference type="GO" id="GO:0000049">
    <property type="term" value="F:tRNA binding"/>
    <property type="evidence" value="ECO:0007669"/>
    <property type="project" value="UniProtKB-KW"/>
</dbReference>
<feature type="active site" description="Nucleophile" evidence="9">
    <location>
        <position position="100"/>
    </location>
</feature>
<dbReference type="Gene3D" id="2.30.30.280">
    <property type="entry name" value="Adenine nucleotide alpha hydrolases-like domains"/>
    <property type="match status" value="1"/>
</dbReference>
<dbReference type="Pfam" id="PF03054">
    <property type="entry name" value="tRNA_Me_trans"/>
    <property type="match status" value="1"/>
</dbReference>
<keyword evidence="2 9" id="KW-0808">Transferase</keyword>
<dbReference type="Proteomes" id="UP000184384">
    <property type="component" value="Unassembled WGS sequence"/>
</dbReference>
<comment type="subcellular location">
    <subcellularLocation>
        <location evidence="9">Cytoplasm</location>
    </subcellularLocation>
</comment>
<evidence type="ECO:0000256" key="5">
    <source>
        <dbReference type="ARBA" id="ARBA00022840"/>
    </source>
</evidence>
<dbReference type="OrthoDB" id="9800696at2"/>
<feature type="binding site" evidence="9">
    <location>
        <position position="124"/>
    </location>
    <ligand>
        <name>ATP</name>
        <dbReference type="ChEBI" id="CHEBI:30616"/>
    </ligand>
</feature>
<evidence type="ECO:0000256" key="4">
    <source>
        <dbReference type="ARBA" id="ARBA00022741"/>
    </source>
</evidence>
<keyword evidence="1 9" id="KW-0820">tRNA-binding</keyword>
<name>A0A1M5IDU7_9FLAO</name>
<dbReference type="HAMAP" id="MF_00144">
    <property type="entry name" value="tRNA_thiouridyl_MnmA"/>
    <property type="match status" value="1"/>
</dbReference>
<dbReference type="Pfam" id="PF20259">
    <property type="entry name" value="tRNA_Me_trans_M"/>
    <property type="match status" value="1"/>
</dbReference>
<gene>
    <name evidence="9" type="primary">mnmA</name>
    <name evidence="12" type="ORF">BC624_101188</name>
    <name evidence="13" type="ORF">SAMN05443373_101188</name>
</gene>
<keyword evidence="7" id="KW-1015">Disulfide bond</keyword>
<comment type="function">
    <text evidence="9">Catalyzes the 2-thiolation of uridine at the wobble position (U34) of tRNA, leading to the formation of s(2)U34.</text>
</comment>
<dbReference type="InterPro" id="IPR046885">
    <property type="entry name" value="MnmA-like_C"/>
</dbReference>
<evidence type="ECO:0000256" key="9">
    <source>
        <dbReference type="HAMAP-Rule" id="MF_00144"/>
    </source>
</evidence>
<feature type="site" description="Interaction with tRNA" evidence="9">
    <location>
        <position position="125"/>
    </location>
</feature>
<dbReference type="STRING" id="280093.SAMN05443373_101188"/>
<keyword evidence="6 9" id="KW-0694">RNA-binding</keyword>
<dbReference type="EMBL" id="FQWO01000001">
    <property type="protein sequence ID" value="SHG25963.1"/>
    <property type="molecule type" value="Genomic_DNA"/>
</dbReference>
<dbReference type="Pfam" id="PF20258">
    <property type="entry name" value="tRNA_Me_trans_C"/>
    <property type="match status" value="1"/>
</dbReference>
<comment type="caution">
    <text evidence="9">Lacks conserved residue(s) required for the propagation of feature annotation.</text>
</comment>
<dbReference type="GO" id="GO:0005737">
    <property type="term" value="C:cytoplasm"/>
    <property type="evidence" value="ECO:0007669"/>
    <property type="project" value="UniProtKB-SubCell"/>
</dbReference>
<dbReference type="GO" id="GO:0103016">
    <property type="term" value="F:tRNA-uridine 2-sulfurtransferase activity"/>
    <property type="evidence" value="ECO:0007669"/>
    <property type="project" value="UniProtKB-EC"/>
</dbReference>
<dbReference type="InterPro" id="IPR046884">
    <property type="entry name" value="MnmA-like_central"/>
</dbReference>
<dbReference type="GO" id="GO:0032259">
    <property type="term" value="P:methylation"/>
    <property type="evidence" value="ECO:0007669"/>
    <property type="project" value="UniProtKB-KW"/>
</dbReference>
<protein>
    <recommendedName>
        <fullName evidence="9">tRNA-specific 2-thiouridylase MnmA</fullName>
        <ecNumber evidence="9">2.8.1.13</ecNumber>
    </recommendedName>
</protein>
<reference evidence="12 15" key="3">
    <citation type="submission" date="2018-03" db="EMBL/GenBank/DDBJ databases">
        <title>Genomic Encyclopedia of Archaeal and Bacterial Type Strains, Phase II (KMG-II): from individual species to whole genera.</title>
        <authorList>
            <person name="Goeker M."/>
        </authorList>
    </citation>
    <scope>NUCLEOTIDE SEQUENCE [LARGE SCALE GENOMIC DNA]</scope>
    <source>
        <strain evidence="12 15">DSM 17797</strain>
    </source>
</reference>
<comment type="catalytic activity">
    <reaction evidence="8 9">
        <text>S-sulfanyl-L-cysteinyl-[protein] + uridine(34) in tRNA + AH2 + ATP = 2-thiouridine(34) in tRNA + L-cysteinyl-[protein] + A + AMP + diphosphate + H(+)</text>
        <dbReference type="Rhea" id="RHEA:47032"/>
        <dbReference type="Rhea" id="RHEA-COMP:10131"/>
        <dbReference type="Rhea" id="RHEA-COMP:11726"/>
        <dbReference type="Rhea" id="RHEA-COMP:11727"/>
        <dbReference type="Rhea" id="RHEA-COMP:11728"/>
        <dbReference type="ChEBI" id="CHEBI:13193"/>
        <dbReference type="ChEBI" id="CHEBI:15378"/>
        <dbReference type="ChEBI" id="CHEBI:17499"/>
        <dbReference type="ChEBI" id="CHEBI:29950"/>
        <dbReference type="ChEBI" id="CHEBI:30616"/>
        <dbReference type="ChEBI" id="CHEBI:33019"/>
        <dbReference type="ChEBI" id="CHEBI:61963"/>
        <dbReference type="ChEBI" id="CHEBI:65315"/>
        <dbReference type="ChEBI" id="CHEBI:87170"/>
        <dbReference type="ChEBI" id="CHEBI:456215"/>
        <dbReference type="EC" id="2.8.1.13"/>
    </reaction>
</comment>
<dbReference type="EC" id="2.8.1.13" evidence="9"/>
<dbReference type="InterPro" id="IPR004506">
    <property type="entry name" value="MnmA-like"/>
</dbReference>
<keyword evidence="9" id="KW-0963">Cytoplasm</keyword>
<dbReference type="InterPro" id="IPR023382">
    <property type="entry name" value="MnmA-like_central_sf"/>
</dbReference>
<reference evidence="14" key="2">
    <citation type="submission" date="2016-11" db="EMBL/GenBank/DDBJ databases">
        <authorList>
            <person name="Varghese N."/>
            <person name="Submissions S."/>
        </authorList>
    </citation>
    <scope>NUCLEOTIDE SEQUENCE [LARGE SCALE GENOMIC DNA]</scope>
    <source>
        <strain evidence="14">DSM 19729</strain>
    </source>
</reference>
<keyword evidence="4 9" id="KW-0547">Nucleotide-binding</keyword>
<evidence type="ECO:0000313" key="15">
    <source>
        <dbReference type="Proteomes" id="UP000237771"/>
    </source>
</evidence>
<comment type="similarity">
    <text evidence="9">Belongs to the MnmA/TRMU family.</text>
</comment>
<evidence type="ECO:0000256" key="3">
    <source>
        <dbReference type="ARBA" id="ARBA00022694"/>
    </source>
</evidence>
<feature type="domain" description="tRNA-specific 2-thiouridylase MnmA-like central" evidence="11">
    <location>
        <begin position="255"/>
        <end position="304"/>
    </location>
</feature>
<sequence>MKRVVVGLSGGVDSSVAAYLLQQQGYEVIGLFMKNWHDDSVTISNDCPWLEDSNDALLVAEKLGIPFQTVDLSEEYKEKIVDYMFNEYEKGRTPNPDVLCNREIKFDVFMKIALSLGADYVATGHYCQKSEIEVDGKTIYQLRAGADNNKDQSYFLCQLSQEQLSKALFPIGELTKPEVREIAAEMELVTAEKKDSQGLCFIGKVRLPEFLQQKLQPKEGLIIQIDKNNPVYNLEKKESLSLEEELALASQKIAYTPEMGKVVGKHQGAHYFTVGQRKGLNVGGTAEGLFVIATDVNTNTIYTGMGSHHPGLFRSALFIEQSEVHWVRTDLALANGEQMEVMARIRYRQPLQKAILHQYETGMYVSFEEPQSAITEGQFVAWHLGDELVGSGVIS</sequence>
<feature type="binding site" evidence="9">
    <location>
        <position position="33"/>
    </location>
    <ligand>
        <name>ATP</name>
        <dbReference type="ChEBI" id="CHEBI:30616"/>
    </ligand>
</feature>
<reference evidence="13" key="1">
    <citation type="submission" date="2016-11" db="EMBL/GenBank/DDBJ databases">
        <authorList>
            <person name="Jaros S."/>
            <person name="Januszkiewicz K."/>
            <person name="Wedrychowicz H."/>
        </authorList>
    </citation>
    <scope>NUCLEOTIDE SEQUENCE [LARGE SCALE GENOMIC DNA]</scope>
    <source>
        <strain evidence="13">DSM 19729</strain>
    </source>
</reference>
<dbReference type="CDD" id="cd01998">
    <property type="entry name" value="MnmA_TRMU-like"/>
    <property type="match status" value="1"/>
</dbReference>
<evidence type="ECO:0000313" key="12">
    <source>
        <dbReference type="EMBL" id="PRZ27906.1"/>
    </source>
</evidence>
<proteinExistence type="inferred from homology"/>
<evidence type="ECO:0000259" key="11">
    <source>
        <dbReference type="Pfam" id="PF20259"/>
    </source>
</evidence>
<dbReference type="GO" id="GO:0005524">
    <property type="term" value="F:ATP binding"/>
    <property type="evidence" value="ECO:0007669"/>
    <property type="project" value="UniProtKB-KW"/>
</dbReference>
<evidence type="ECO:0000256" key="2">
    <source>
        <dbReference type="ARBA" id="ARBA00022679"/>
    </source>
</evidence>
<feature type="region of interest" description="Interaction with tRNA" evidence="9">
    <location>
        <begin position="346"/>
        <end position="347"/>
    </location>
</feature>
<evidence type="ECO:0000313" key="13">
    <source>
        <dbReference type="EMBL" id="SHG25963.1"/>
    </source>
</evidence>
<keyword evidence="13" id="KW-0489">Methyltransferase</keyword>
<organism evidence="13 14">
    <name type="scientific">Flavobacterium granuli</name>
    <dbReference type="NCBI Taxonomy" id="280093"/>
    <lineage>
        <taxon>Bacteria</taxon>
        <taxon>Pseudomonadati</taxon>
        <taxon>Bacteroidota</taxon>
        <taxon>Flavobacteriia</taxon>
        <taxon>Flavobacteriales</taxon>
        <taxon>Flavobacteriaceae</taxon>
        <taxon>Flavobacterium</taxon>
    </lineage>
</organism>
<accession>A0A1M5IDU7</accession>
<dbReference type="PANTHER" id="PTHR11933">
    <property type="entry name" value="TRNA 5-METHYLAMINOMETHYL-2-THIOURIDYLATE -METHYLTRANSFERASE"/>
    <property type="match status" value="1"/>
</dbReference>
<dbReference type="Gene3D" id="3.40.50.620">
    <property type="entry name" value="HUPs"/>
    <property type="match status" value="1"/>
</dbReference>
<dbReference type="InterPro" id="IPR014729">
    <property type="entry name" value="Rossmann-like_a/b/a_fold"/>
</dbReference>
<evidence type="ECO:0000256" key="8">
    <source>
        <dbReference type="ARBA" id="ARBA00051542"/>
    </source>
</evidence>
<dbReference type="RefSeq" id="WP_072938360.1">
    <property type="nucleotide sequence ID" value="NZ_FQWO01000001.1"/>
</dbReference>
<dbReference type="GO" id="GO:0008168">
    <property type="term" value="F:methyltransferase activity"/>
    <property type="evidence" value="ECO:0007669"/>
    <property type="project" value="UniProtKB-KW"/>
</dbReference>
<dbReference type="NCBIfam" id="TIGR00420">
    <property type="entry name" value="trmU"/>
    <property type="match status" value="1"/>
</dbReference>
<feature type="region of interest" description="Interaction with target base in tRNA" evidence="9">
    <location>
        <begin position="95"/>
        <end position="97"/>
    </location>
</feature>
<dbReference type="AlphaFoldDB" id="A0A1M5IDU7"/>
<evidence type="ECO:0000256" key="6">
    <source>
        <dbReference type="ARBA" id="ARBA00022884"/>
    </source>
</evidence>
<evidence type="ECO:0000313" key="14">
    <source>
        <dbReference type="Proteomes" id="UP000184384"/>
    </source>
</evidence>
<dbReference type="SUPFAM" id="SSF52402">
    <property type="entry name" value="Adenine nucleotide alpha hydrolases-like"/>
    <property type="match status" value="1"/>
</dbReference>
<dbReference type="PANTHER" id="PTHR11933:SF5">
    <property type="entry name" value="MITOCHONDRIAL TRNA-SPECIFIC 2-THIOURIDYLASE 1"/>
    <property type="match status" value="1"/>
</dbReference>
<feature type="active site" description="Cysteine persulfide intermediate" evidence="9">
    <location>
        <position position="200"/>
    </location>
</feature>
<keyword evidence="5 9" id="KW-0067">ATP-binding</keyword>
<feature type="binding site" evidence="9">
    <location>
        <begin position="7"/>
        <end position="14"/>
    </location>
    <ligand>
        <name>ATP</name>
        <dbReference type="ChEBI" id="CHEBI:30616"/>
    </ligand>
</feature>